<evidence type="ECO:0000313" key="2">
    <source>
        <dbReference type="EMBL" id="MBQ0269840.1"/>
    </source>
</evidence>
<evidence type="ECO:0000313" key="5">
    <source>
        <dbReference type="Proteomes" id="UP001252207"/>
    </source>
</evidence>
<dbReference type="EMBL" id="JAGKLY010000008">
    <property type="protein sequence ID" value="MBQ0269840.1"/>
    <property type="molecule type" value="Genomic_DNA"/>
</dbReference>
<keyword evidence="1" id="KW-0732">Signal</keyword>
<dbReference type="KEGG" id="prq:CYG50_13810"/>
<protein>
    <submittedName>
        <fullName evidence="2">Uncharacterized protein</fullName>
    </submittedName>
</protein>
<evidence type="ECO:0000313" key="3">
    <source>
        <dbReference type="EMBL" id="MDT0132196.1"/>
    </source>
</evidence>
<evidence type="ECO:0000313" key="4">
    <source>
        <dbReference type="Proteomes" id="UP000674270"/>
    </source>
</evidence>
<evidence type="ECO:0000256" key="1">
    <source>
        <dbReference type="SAM" id="SignalP"/>
    </source>
</evidence>
<dbReference type="GeneID" id="89488547"/>
<sequence length="150" mass="16251">MLGFISALSAAVATMTLLMAVLLANVLSSTMAAEENKGKAALIGIDNSNTEASASINTDSNNGNGKNIMKSLIFSHDTIKFIDHKKVKSIDIYCSYGNNISFDVAMTYTIYNTVLIKKSTPNVHIKALKPIEDNQGVNACFLKSEENERK</sequence>
<gene>
    <name evidence="2" type="ORF">J7T18_16185</name>
    <name evidence="3" type="ORF">NLX89_02385</name>
</gene>
<keyword evidence="5" id="KW-1185">Reference proteome</keyword>
<accession>A0A345LY19</accession>
<feature type="chain" id="PRO_5044584438" evidence="1">
    <location>
        <begin position="33"/>
        <end position="150"/>
    </location>
</feature>
<reference evidence="3 5" key="2">
    <citation type="submission" date="2022-06" db="EMBL/GenBank/DDBJ databases">
        <title>Chromosome and plasmid sequencings of Enterobacteriales species co-exiting double carbapenemases.</title>
        <authorList>
            <person name="Fu Y."/>
        </authorList>
    </citation>
    <scope>NUCLEOTIDE SEQUENCE [LARGE SCALE GENOMIC DNA]</scope>
    <source>
        <strain evidence="3 5">21030615019</strain>
    </source>
</reference>
<feature type="signal peptide" evidence="1">
    <location>
        <begin position="1"/>
        <end position="32"/>
    </location>
</feature>
<organism evidence="2 4">
    <name type="scientific">Providencia huaxiensis</name>
    <dbReference type="NCBI Taxonomy" id="2027290"/>
    <lineage>
        <taxon>Bacteria</taxon>
        <taxon>Pseudomonadati</taxon>
        <taxon>Pseudomonadota</taxon>
        <taxon>Gammaproteobacteria</taxon>
        <taxon>Enterobacterales</taxon>
        <taxon>Morganellaceae</taxon>
        <taxon>Providencia</taxon>
    </lineage>
</organism>
<dbReference type="EMBL" id="JANAVW010000001">
    <property type="protein sequence ID" value="MDT0132196.1"/>
    <property type="molecule type" value="Genomic_DNA"/>
</dbReference>
<dbReference type="Proteomes" id="UP001252207">
    <property type="component" value="Unassembled WGS sequence"/>
</dbReference>
<dbReference type="AlphaFoldDB" id="A0A345LY19"/>
<name>A0A345LY19_9GAMM</name>
<dbReference type="OrthoDB" id="6466355at2"/>
<proteinExistence type="predicted"/>
<comment type="caution">
    <text evidence="2">The sequence shown here is derived from an EMBL/GenBank/DDBJ whole genome shotgun (WGS) entry which is preliminary data.</text>
</comment>
<reference evidence="2" key="1">
    <citation type="submission" date="2021-03" db="EMBL/GenBank/DDBJ databases">
        <authorList>
            <person name="Stanton E."/>
        </authorList>
    </citation>
    <scope>NUCLEOTIDE SEQUENCE</scope>
    <source>
        <strain evidence="2">2020EL-00113</strain>
    </source>
</reference>
<dbReference type="Proteomes" id="UP000674270">
    <property type="component" value="Unassembled WGS sequence"/>
</dbReference>
<dbReference type="RefSeq" id="WP_102139186.1">
    <property type="nucleotide sequence ID" value="NZ_CP031123.2"/>
</dbReference>